<protein>
    <recommendedName>
        <fullName evidence="1">SnoaL-like domain-containing protein</fullName>
    </recommendedName>
</protein>
<feature type="domain" description="SnoaL-like" evidence="1">
    <location>
        <begin position="9"/>
        <end position="109"/>
    </location>
</feature>
<proteinExistence type="predicted"/>
<dbReference type="OrthoDB" id="582607at2"/>
<reference evidence="2 3" key="1">
    <citation type="submission" date="2016-04" db="EMBL/GenBank/DDBJ databases">
        <title>Draft Genome Sequences of Staphylococcus capitis Strain H36, S. capitis Strain H65, S. cohnii Strain H62, S. hominis Strain H69, Mycobacterium iranicum Strain H39, Plantibacter sp. Strain H53, Pseudomonas oryzihabitans Strain H72, and Microbacterium sp. Strain H83, isolated from residential settings.</title>
        <authorList>
            <person name="Lymperopoulou D."/>
            <person name="Adams R.I."/>
            <person name="Lindow S."/>
            <person name="Coil D.A."/>
            <person name="Jospin G."/>
            <person name="Eisen J.A."/>
        </authorList>
    </citation>
    <scope>NUCLEOTIDE SEQUENCE [LARGE SCALE GENOMIC DNA]</scope>
    <source>
        <strain evidence="2 3">H39</strain>
    </source>
</reference>
<dbReference type="AlphaFoldDB" id="A0A178LQN4"/>
<comment type="caution">
    <text evidence="2">The sequence shown here is derived from an EMBL/GenBank/DDBJ whole genome shotgun (WGS) entry which is preliminary data.</text>
</comment>
<dbReference type="Pfam" id="PF12680">
    <property type="entry name" value="SnoaL_2"/>
    <property type="match status" value="1"/>
</dbReference>
<sequence length="123" mass="13848">MHDLTEKFVEALGELHQSGDVEPLIELFGDDATLSKAGIPHEQHGKGGARTFWEQYREVFDDIDATFRHTVADDNVAYLEWTSHGHLRDGADFQYDGVSVLEGDDDAIIAFRTYYDTAKFLPA</sequence>
<organism evidence="2 3">
    <name type="scientific">Mycolicibacterium iranicum</name>
    <name type="common">Mycobacterium iranicum</name>
    <dbReference type="NCBI Taxonomy" id="912594"/>
    <lineage>
        <taxon>Bacteria</taxon>
        <taxon>Bacillati</taxon>
        <taxon>Actinomycetota</taxon>
        <taxon>Actinomycetes</taxon>
        <taxon>Mycobacteriales</taxon>
        <taxon>Mycobacteriaceae</taxon>
        <taxon>Mycolicibacterium</taxon>
    </lineage>
</organism>
<dbReference type="RefSeq" id="WP_064283415.1">
    <property type="nucleotide sequence ID" value="NZ_LWCS01000037.1"/>
</dbReference>
<name>A0A178LQN4_MYCIR</name>
<dbReference type="SUPFAM" id="SSF54427">
    <property type="entry name" value="NTF2-like"/>
    <property type="match status" value="1"/>
</dbReference>
<dbReference type="Proteomes" id="UP000078396">
    <property type="component" value="Unassembled WGS sequence"/>
</dbReference>
<dbReference type="InterPro" id="IPR037401">
    <property type="entry name" value="SnoaL-like"/>
</dbReference>
<evidence type="ECO:0000313" key="3">
    <source>
        <dbReference type="Proteomes" id="UP000078396"/>
    </source>
</evidence>
<dbReference type="InterPro" id="IPR032710">
    <property type="entry name" value="NTF2-like_dom_sf"/>
</dbReference>
<accession>A0A178LQN4</accession>
<evidence type="ECO:0000259" key="1">
    <source>
        <dbReference type="Pfam" id="PF12680"/>
    </source>
</evidence>
<evidence type="ECO:0000313" key="2">
    <source>
        <dbReference type="EMBL" id="OAN36068.1"/>
    </source>
</evidence>
<dbReference type="EMBL" id="LWCS01000037">
    <property type="protein sequence ID" value="OAN36068.1"/>
    <property type="molecule type" value="Genomic_DNA"/>
</dbReference>
<gene>
    <name evidence="2" type="ORF">A4X20_25510</name>
</gene>
<dbReference type="Gene3D" id="3.10.450.50">
    <property type="match status" value="1"/>
</dbReference>